<dbReference type="RefSeq" id="WP_189561719.1">
    <property type="nucleotide sequence ID" value="NZ_BMTU01000022.1"/>
</dbReference>
<dbReference type="AlphaFoldDB" id="A0A918C7G3"/>
<reference evidence="1" key="1">
    <citation type="journal article" date="2014" name="Int. J. Syst. Evol. Microbiol.">
        <title>Complete genome sequence of Corynebacterium casei LMG S-19264T (=DSM 44701T), isolated from a smear-ripened cheese.</title>
        <authorList>
            <consortium name="US DOE Joint Genome Institute (JGI-PGF)"/>
            <person name="Walter F."/>
            <person name="Albersmeier A."/>
            <person name="Kalinowski J."/>
            <person name="Ruckert C."/>
        </authorList>
    </citation>
    <scope>NUCLEOTIDE SEQUENCE</scope>
    <source>
        <strain evidence="1">JCM 4403</strain>
    </source>
</reference>
<sequence>MQLPVHIRIVQPQALTDAGHFGDALPLYNALAAELNATAGNTQQAVECRAKAAWCHQRLGNFEQALTDCTALAAELAGDALAEDPLLLEVRSRVGLVQAASNKTGEALATFASIYPLLTQHLGHDDPLTSEVCTVFNRLNRLGGGSFPRPTAAPAQQAST</sequence>
<comment type="caution">
    <text evidence="1">The sequence shown here is derived from an EMBL/GenBank/DDBJ whole genome shotgun (WGS) entry which is preliminary data.</text>
</comment>
<dbReference type="Gene3D" id="1.25.40.10">
    <property type="entry name" value="Tetratricopeptide repeat domain"/>
    <property type="match status" value="1"/>
</dbReference>
<proteinExistence type="predicted"/>
<accession>A0A918C7G3</accession>
<dbReference type="InterPro" id="IPR011990">
    <property type="entry name" value="TPR-like_helical_dom_sf"/>
</dbReference>
<evidence type="ECO:0008006" key="3">
    <source>
        <dbReference type="Google" id="ProtNLM"/>
    </source>
</evidence>
<organism evidence="1 2">
    <name type="scientific">Streptomyces pilosus</name>
    <dbReference type="NCBI Taxonomy" id="28893"/>
    <lineage>
        <taxon>Bacteria</taxon>
        <taxon>Bacillati</taxon>
        <taxon>Actinomycetota</taxon>
        <taxon>Actinomycetes</taxon>
        <taxon>Kitasatosporales</taxon>
        <taxon>Streptomycetaceae</taxon>
        <taxon>Streptomyces</taxon>
    </lineage>
</organism>
<dbReference type="Proteomes" id="UP000656732">
    <property type="component" value="Unassembled WGS sequence"/>
</dbReference>
<dbReference type="EMBL" id="BMTU01000022">
    <property type="protein sequence ID" value="GGR08974.1"/>
    <property type="molecule type" value="Genomic_DNA"/>
</dbReference>
<evidence type="ECO:0000313" key="1">
    <source>
        <dbReference type="EMBL" id="GGR08974.1"/>
    </source>
</evidence>
<evidence type="ECO:0000313" key="2">
    <source>
        <dbReference type="Proteomes" id="UP000656732"/>
    </source>
</evidence>
<protein>
    <recommendedName>
        <fullName evidence="3">Tetratricopeptide repeat protein</fullName>
    </recommendedName>
</protein>
<gene>
    <name evidence="1" type="ORF">GCM10010280_65980</name>
</gene>
<name>A0A918C7G3_9ACTN</name>
<reference evidence="1" key="2">
    <citation type="submission" date="2020-09" db="EMBL/GenBank/DDBJ databases">
        <authorList>
            <person name="Sun Q."/>
            <person name="Ohkuma M."/>
        </authorList>
    </citation>
    <scope>NUCLEOTIDE SEQUENCE</scope>
    <source>
        <strain evidence="1">JCM 4403</strain>
    </source>
</reference>
<keyword evidence="2" id="KW-1185">Reference proteome</keyword>
<dbReference type="SUPFAM" id="SSF48452">
    <property type="entry name" value="TPR-like"/>
    <property type="match status" value="1"/>
</dbReference>